<gene>
    <name evidence="1" type="ORF">ACFFNY_13025</name>
</gene>
<keyword evidence="2" id="KW-1185">Reference proteome</keyword>
<comment type="caution">
    <text evidence="1">The sequence shown here is derived from an EMBL/GenBank/DDBJ whole genome shotgun (WGS) entry which is preliminary data.</text>
</comment>
<dbReference type="Proteomes" id="UP001589619">
    <property type="component" value="Unassembled WGS sequence"/>
</dbReference>
<evidence type="ECO:0008006" key="3">
    <source>
        <dbReference type="Google" id="ProtNLM"/>
    </source>
</evidence>
<protein>
    <recommendedName>
        <fullName evidence="3">Neutral/alkaline non-lysosomal ceramidase N-terminal domain-containing protein</fullName>
    </recommendedName>
</protein>
<evidence type="ECO:0000313" key="1">
    <source>
        <dbReference type="EMBL" id="MFB9752481.1"/>
    </source>
</evidence>
<accession>A0ABV5VWZ3</accession>
<organism evidence="1 2">
    <name type="scientific">Paenibacillus hodogayensis</name>
    <dbReference type="NCBI Taxonomy" id="279208"/>
    <lineage>
        <taxon>Bacteria</taxon>
        <taxon>Bacillati</taxon>
        <taxon>Bacillota</taxon>
        <taxon>Bacilli</taxon>
        <taxon>Bacillales</taxon>
        <taxon>Paenibacillaceae</taxon>
        <taxon>Paenibacillus</taxon>
    </lineage>
</organism>
<proteinExistence type="predicted"/>
<name>A0ABV5VWZ3_9BACL</name>
<dbReference type="EMBL" id="JBHMAG010000009">
    <property type="protein sequence ID" value="MFB9752481.1"/>
    <property type="molecule type" value="Genomic_DNA"/>
</dbReference>
<reference evidence="1 2" key="1">
    <citation type="submission" date="2024-09" db="EMBL/GenBank/DDBJ databases">
        <authorList>
            <person name="Sun Q."/>
            <person name="Mori K."/>
        </authorList>
    </citation>
    <scope>NUCLEOTIDE SEQUENCE [LARGE SCALE GENOMIC DNA]</scope>
    <source>
        <strain evidence="1 2">JCM 12520</strain>
    </source>
</reference>
<evidence type="ECO:0000313" key="2">
    <source>
        <dbReference type="Proteomes" id="UP001589619"/>
    </source>
</evidence>
<dbReference type="RefSeq" id="WP_344911658.1">
    <property type="nucleotide sequence ID" value="NZ_BAAAYO010000010.1"/>
</dbReference>
<sequence length="446" mass="48863">MILAGFGTADMTPKPGTLTSLFIGRPLERIVTPLQAKICLIGTGELSTAIVSLDTTSLYSCVIEDIRRTVAAVTGTAPDKIIVVSTHTHSSPYLHRAGQDYLEQKQLRFLDSDYYESVLRSVEKAALDALAELGPVDVHSSSGVVSEVACNRRVPLPDGSIGIRFGRGVSDELRGYPDGLIDPEVQCLWFADKSGQIVGSLVNYACHATSFNQFYDICWDYPGFATEDIERKIGGISLFLQGCAGNISPGKYTVGEPLEDCRSMGRRVADAAHGSFRSAKPVRAEALLYASETVPSELRIFHDKDELVRMLDAEIAQCRNDDDFLSVPSESRSANILTLMERIVLLDRYPDLSMPSEVTAIGFGDVRMVFLPGESFIQSALQLKTKFSHLHLMVMAYTDSSLEYVPNAEAYEEIGGYETGEKWCFAAKGTAERLLRTAEELVDSLA</sequence>